<dbReference type="GO" id="GO:0005581">
    <property type="term" value="C:collagen trimer"/>
    <property type="evidence" value="ECO:0007669"/>
    <property type="project" value="UniProtKB-KW"/>
</dbReference>
<gene>
    <name evidence="3" type="primary">LOC101857276</name>
</gene>
<feature type="region of interest" description="Disordered" evidence="1">
    <location>
        <begin position="358"/>
        <end position="377"/>
    </location>
</feature>
<dbReference type="GeneID" id="101857276"/>
<name>A0ABM1A8G3_APLCA</name>
<feature type="region of interest" description="Disordered" evidence="1">
    <location>
        <begin position="461"/>
        <end position="485"/>
    </location>
</feature>
<protein>
    <submittedName>
        <fullName evidence="3">Collagen alpha-1(II) chain</fullName>
    </submittedName>
</protein>
<feature type="region of interest" description="Disordered" evidence="1">
    <location>
        <begin position="508"/>
        <end position="541"/>
    </location>
</feature>
<feature type="compositionally biased region" description="Low complexity" evidence="1">
    <location>
        <begin position="527"/>
        <end position="539"/>
    </location>
</feature>
<evidence type="ECO:0000256" key="1">
    <source>
        <dbReference type="SAM" id="MobiDB-lite"/>
    </source>
</evidence>
<organism evidence="2 3">
    <name type="scientific">Aplysia californica</name>
    <name type="common">California sea hare</name>
    <dbReference type="NCBI Taxonomy" id="6500"/>
    <lineage>
        <taxon>Eukaryota</taxon>
        <taxon>Metazoa</taxon>
        <taxon>Spiralia</taxon>
        <taxon>Lophotrochozoa</taxon>
        <taxon>Mollusca</taxon>
        <taxon>Gastropoda</taxon>
        <taxon>Heterobranchia</taxon>
        <taxon>Euthyneura</taxon>
        <taxon>Tectipleura</taxon>
        <taxon>Aplysiida</taxon>
        <taxon>Aplysioidea</taxon>
        <taxon>Aplysiidae</taxon>
        <taxon>Aplysia</taxon>
    </lineage>
</organism>
<feature type="compositionally biased region" description="Low complexity" evidence="1">
    <location>
        <begin position="126"/>
        <end position="136"/>
    </location>
</feature>
<evidence type="ECO:0000313" key="3">
    <source>
        <dbReference type="RefSeq" id="XP_012942837.1"/>
    </source>
</evidence>
<keyword evidence="3" id="KW-0176">Collagen</keyword>
<feature type="compositionally biased region" description="Low complexity" evidence="1">
    <location>
        <begin position="567"/>
        <end position="581"/>
    </location>
</feature>
<feature type="region of interest" description="Disordered" evidence="1">
    <location>
        <begin position="18"/>
        <end position="339"/>
    </location>
</feature>
<feature type="compositionally biased region" description="Polar residues" evidence="1">
    <location>
        <begin position="87"/>
        <end position="116"/>
    </location>
</feature>
<evidence type="ECO:0000313" key="2">
    <source>
        <dbReference type="Proteomes" id="UP000694888"/>
    </source>
</evidence>
<dbReference type="Proteomes" id="UP000694888">
    <property type="component" value="Unplaced"/>
</dbReference>
<feature type="compositionally biased region" description="Polar residues" evidence="1">
    <location>
        <begin position="508"/>
        <end position="520"/>
    </location>
</feature>
<feature type="compositionally biased region" description="Low complexity" evidence="1">
    <location>
        <begin position="143"/>
        <end position="156"/>
    </location>
</feature>
<proteinExistence type="predicted"/>
<reference evidence="3" key="1">
    <citation type="submission" date="2025-08" db="UniProtKB">
        <authorList>
            <consortium name="RefSeq"/>
        </authorList>
    </citation>
    <scope>IDENTIFICATION</scope>
</reference>
<feature type="compositionally biased region" description="Pro residues" evidence="1">
    <location>
        <begin position="49"/>
        <end position="66"/>
    </location>
</feature>
<sequence length="638" mass="65749">MEAGPVIKMGLGALASRKVKGEVTTWKDISPPSEGWATGNSPPQRTPGHSPPQRNPGQQPPSPHSPHSPHSPAWAEADTRMGKSPTKGGNRSPVKNKTGAATTGKPSPKKQNSASKSPRLVRKSSGRNSSNSNKSSPPAHDNGSASSASSSEAGSPKRSKSGKVKAAVSGGQLDRQRLVGRYRIPGGQAGCVEGGLTAWKDAGPREPSAVPGEAGAPSERGGLAGVPQERGGSAARPESGYFSTDVHSESREGMEESTSEGELVGTIKLRPRPDKRPALIQAGAATLADHSQNGPAGPQTEGRDLLDSNPVPSSGESEMCSVGDTGGEEGEVGGREAPAEPVPIAVVRVSGVAAMSCSPDCRSLTESDGPDQRSSQDDYFFDEDFSVQFGGGGLHGSVGLTLQGSCAFSLTDSLAAGPSADPQDSLCGPQAILPHSLTGSYTAFGALRDSFLQNEDLYSGPCESEVSATGSRTSMEVSSSEREMMCSSDMLDYPGSAPLFTPPCVANSQEGHVSTDSLSRQLEGEVTASTSLSRSSSSTAEITLRCGRPHKDAYFLSFDGGSQGKLSSTESDSSYVSQSSSQDDKPRTGSRSMSSGGDDAEDEQSSSFQFANARPASGDSGGESCYNGYIALVPSLLL</sequence>
<dbReference type="RefSeq" id="XP_012942837.1">
    <property type="nucleotide sequence ID" value="XM_013087383.1"/>
</dbReference>
<keyword evidence="2" id="KW-1185">Reference proteome</keyword>
<accession>A0ABM1A8G3</accession>
<feature type="region of interest" description="Disordered" evidence="1">
    <location>
        <begin position="566"/>
        <end position="625"/>
    </location>
</feature>